<keyword evidence="2 5" id="KW-0479">Metal-binding</keyword>
<protein>
    <recommendedName>
        <fullName evidence="6">Cytochrome b5 heme-binding domain-containing protein</fullName>
    </recommendedName>
</protein>
<dbReference type="SUPFAM" id="SSF55856">
    <property type="entry name" value="Cytochrome b5-like heme/steroid binding domain"/>
    <property type="match status" value="2"/>
</dbReference>
<evidence type="ECO:0000256" key="5">
    <source>
        <dbReference type="RuleBase" id="RU362121"/>
    </source>
</evidence>
<feature type="domain" description="Cytochrome b5 heme-binding" evidence="6">
    <location>
        <begin position="1"/>
        <end position="78"/>
    </location>
</feature>
<dbReference type="SMART" id="SM01117">
    <property type="entry name" value="Cyt-b5"/>
    <property type="match status" value="2"/>
</dbReference>
<gene>
    <name evidence="7" type="ORF">NEZAVI_LOCUS1190</name>
</gene>
<comment type="similarity">
    <text evidence="4 5">Belongs to the cytochrome b5 family.</text>
</comment>
<evidence type="ECO:0000256" key="3">
    <source>
        <dbReference type="ARBA" id="ARBA00023004"/>
    </source>
</evidence>
<dbReference type="Gene3D" id="3.10.120.10">
    <property type="entry name" value="Cytochrome b5-like heme/steroid binding domain"/>
    <property type="match status" value="2"/>
</dbReference>
<keyword evidence="5" id="KW-1133">Transmembrane helix</keyword>
<dbReference type="PROSITE" id="PS00191">
    <property type="entry name" value="CYTOCHROME_B5_1"/>
    <property type="match status" value="1"/>
</dbReference>
<dbReference type="GO" id="GO:0020037">
    <property type="term" value="F:heme binding"/>
    <property type="evidence" value="ECO:0007669"/>
    <property type="project" value="UniProtKB-UniRule"/>
</dbReference>
<keyword evidence="8" id="KW-1185">Reference proteome</keyword>
<reference evidence="7" key="1">
    <citation type="submission" date="2022-01" db="EMBL/GenBank/DDBJ databases">
        <authorList>
            <person name="King R."/>
        </authorList>
    </citation>
    <scope>NUCLEOTIDE SEQUENCE</scope>
</reference>
<evidence type="ECO:0000256" key="1">
    <source>
        <dbReference type="ARBA" id="ARBA00022617"/>
    </source>
</evidence>
<dbReference type="OrthoDB" id="260519at2759"/>
<accession>A0A9P0H048</accession>
<dbReference type="InterPro" id="IPR036400">
    <property type="entry name" value="Cyt_B5-like_heme/steroid_sf"/>
</dbReference>
<dbReference type="InterPro" id="IPR050668">
    <property type="entry name" value="Cytochrome_b5"/>
</dbReference>
<evidence type="ECO:0000256" key="4">
    <source>
        <dbReference type="ARBA" id="ARBA00038168"/>
    </source>
</evidence>
<name>A0A9P0H048_NEZVI</name>
<dbReference type="InterPro" id="IPR018506">
    <property type="entry name" value="Cyt_B5_heme-BS"/>
</dbReference>
<dbReference type="InterPro" id="IPR001199">
    <property type="entry name" value="Cyt_B5-like_heme/steroid-bd"/>
</dbReference>
<organism evidence="7 8">
    <name type="scientific">Nezara viridula</name>
    <name type="common">Southern green stink bug</name>
    <name type="synonym">Cimex viridulus</name>
    <dbReference type="NCBI Taxonomy" id="85310"/>
    <lineage>
        <taxon>Eukaryota</taxon>
        <taxon>Metazoa</taxon>
        <taxon>Ecdysozoa</taxon>
        <taxon>Arthropoda</taxon>
        <taxon>Hexapoda</taxon>
        <taxon>Insecta</taxon>
        <taxon>Pterygota</taxon>
        <taxon>Neoptera</taxon>
        <taxon>Paraneoptera</taxon>
        <taxon>Hemiptera</taxon>
        <taxon>Heteroptera</taxon>
        <taxon>Panheteroptera</taxon>
        <taxon>Pentatomomorpha</taxon>
        <taxon>Pentatomoidea</taxon>
        <taxon>Pentatomidae</taxon>
        <taxon>Pentatominae</taxon>
        <taxon>Nezara</taxon>
    </lineage>
</organism>
<dbReference type="GO" id="GO:0016020">
    <property type="term" value="C:membrane"/>
    <property type="evidence" value="ECO:0007669"/>
    <property type="project" value="TreeGrafter"/>
</dbReference>
<sequence>MEVYTWNEIKKHNGSDGTYWVVIHGYVHDLTKFLDEHPGGEEVIANVAGGDGTDCFDDIGHSEDAKNLCKRFRIGTVGEHPGGEEVLLEQAGRDATEAFEDVGHSSDARDMMKKYKIGELAEEDRVNIDKKSPWTTSNDDAPSTSGNGWMSWLAPLVLGVLATLVYRHFFLNQ</sequence>
<proteinExistence type="inferred from homology"/>
<dbReference type="EMBL" id="OV725077">
    <property type="protein sequence ID" value="CAH1389896.1"/>
    <property type="molecule type" value="Genomic_DNA"/>
</dbReference>
<dbReference type="AlphaFoldDB" id="A0A9P0H048"/>
<keyword evidence="1 5" id="KW-0349">Heme</keyword>
<keyword evidence="5" id="KW-0472">Membrane</keyword>
<dbReference type="PROSITE" id="PS50255">
    <property type="entry name" value="CYTOCHROME_B5_2"/>
    <property type="match status" value="2"/>
</dbReference>
<dbReference type="PANTHER" id="PTHR19359:SF14">
    <property type="entry name" value="CYTOCHROME B5 A"/>
    <property type="match status" value="1"/>
</dbReference>
<dbReference type="Pfam" id="PF00173">
    <property type="entry name" value="Cyt-b5"/>
    <property type="match status" value="2"/>
</dbReference>
<dbReference type="Proteomes" id="UP001152798">
    <property type="component" value="Chromosome 1"/>
</dbReference>
<feature type="domain" description="Cytochrome b5 heme-binding" evidence="6">
    <location>
        <begin position="77"/>
        <end position="121"/>
    </location>
</feature>
<evidence type="ECO:0000256" key="2">
    <source>
        <dbReference type="ARBA" id="ARBA00022723"/>
    </source>
</evidence>
<keyword evidence="5" id="KW-0812">Transmembrane</keyword>
<evidence type="ECO:0000313" key="7">
    <source>
        <dbReference type="EMBL" id="CAH1389896.1"/>
    </source>
</evidence>
<dbReference type="GO" id="GO:0046872">
    <property type="term" value="F:metal ion binding"/>
    <property type="evidence" value="ECO:0007669"/>
    <property type="project" value="UniProtKB-UniRule"/>
</dbReference>
<evidence type="ECO:0000313" key="8">
    <source>
        <dbReference type="Proteomes" id="UP001152798"/>
    </source>
</evidence>
<dbReference type="PANTHER" id="PTHR19359">
    <property type="entry name" value="CYTOCHROME B5"/>
    <property type="match status" value="1"/>
</dbReference>
<dbReference type="PRINTS" id="PR00363">
    <property type="entry name" value="CYTOCHROMEB5"/>
</dbReference>
<keyword evidence="3 5" id="KW-0408">Iron</keyword>
<evidence type="ECO:0000259" key="6">
    <source>
        <dbReference type="PROSITE" id="PS50255"/>
    </source>
</evidence>
<feature type="transmembrane region" description="Helical" evidence="5">
    <location>
        <begin position="149"/>
        <end position="170"/>
    </location>
</feature>